<dbReference type="InterPro" id="IPR003156">
    <property type="entry name" value="DHHA1_dom"/>
</dbReference>
<dbReference type="Pfam" id="PF24898">
    <property type="entry name" value="GGDEF_GdpP"/>
    <property type="match status" value="1"/>
</dbReference>
<comment type="function">
    <text evidence="1">Has phosphodiesterase (PDE) activity against cyclic-di-AMP (c-di-AMP).</text>
</comment>
<feature type="binding site" evidence="2">
    <location>
        <position position="354"/>
    </location>
    <ligand>
        <name>Mn(2+)</name>
        <dbReference type="ChEBI" id="CHEBI:29035"/>
        <label>1</label>
    </ligand>
</feature>
<dbReference type="InterPro" id="IPR051319">
    <property type="entry name" value="Oligoribo/pAp-PDE_c-di-AMP_PDE"/>
</dbReference>
<dbReference type="RefSeq" id="WP_308454990.1">
    <property type="nucleotide sequence ID" value="NZ_JAJEQR010000079.1"/>
</dbReference>
<sequence>MKASGNMHGQLRVVQRWPFYLLPLIAALVVVEFFSGRSAGMAALIFLLLYLIFSLVWLFYWNNRITREIVEFASNFDRTQKAQMEELALPYALMSVTGEFVWMNKAFRAITEDKHYQKHICSIFPEVAERLPGPGESRSETLSFQDVAYQVDMKYLEAERPFISICMYDVTEHLEALTEIEDRKIVLGLIYVDNYEEVMKSTESVRQSLLAALIERKLNKYFSAYGGIVRKLDKDKFFFILTKKDLIRIQENRFSLLEDVKTLNIGNETAVTLSIGTGVDGDTIAANSEYARMAIDLCLGRGGDQAIVRTPEGSKFYGGKTQQQENNTRVKARIKAQALRELLVTKDQILVMGHKLSDIDSVGAAIGIYRAAKSLDKKTHIVLQDVTSSVRPLLQRFNGNPDYPEDLIVNRERALELLDDNTTVIMVDVNRPSYTECPELLNRAKSIVVLDHHRQCNEMVKNPTLSYIEPYASSACEMVAEILQYFADNLKLRPIEAEAIYAGIVIDTNNFMNKTGVRTFEAAAYLRRCGADMTRVRKMFRERMEDYRAKAETVSSVELFEGCFAFGVCPSKGIESPMIIGAQAANDLLDVIGVKASIIFTEYQDQIYISARSIDEVNVQLIMERLGGGGHLSTAGAQLRGCSVEDAKSLVKETIHQMMEEGAI</sequence>
<comment type="catalytic activity">
    <reaction evidence="1">
        <text>3',3'-c-di-AMP + H2O = 5'-O-phosphonoadenylyl-(3'-&gt;5')-adenosine + H(+)</text>
        <dbReference type="Rhea" id="RHEA:54420"/>
        <dbReference type="ChEBI" id="CHEBI:15377"/>
        <dbReference type="ChEBI" id="CHEBI:15378"/>
        <dbReference type="ChEBI" id="CHEBI:71500"/>
        <dbReference type="ChEBI" id="CHEBI:138171"/>
    </reaction>
</comment>
<name>A0AAE3EDN2_9FIRM</name>
<keyword evidence="1" id="KW-0378">Hydrolase</keyword>
<feature type="binding site" evidence="2">
    <location>
        <position position="358"/>
    </location>
    <ligand>
        <name>Mn(2+)</name>
        <dbReference type="ChEBI" id="CHEBI:29035"/>
        <label>1</label>
    </ligand>
</feature>
<dbReference type="GO" id="GO:0046872">
    <property type="term" value="F:metal ion binding"/>
    <property type="evidence" value="ECO:0007669"/>
    <property type="project" value="UniProtKB-KW"/>
</dbReference>
<dbReference type="InterPro" id="IPR038763">
    <property type="entry name" value="DHH_sf"/>
</dbReference>
<comment type="cofactor">
    <cofactor evidence="2">
        <name>Mn(2+)</name>
        <dbReference type="ChEBI" id="CHEBI:29035"/>
    </cofactor>
    <text evidence="2">For phosphodiesterase activity, probably binds 2 Mn(2+) per subunit.</text>
</comment>
<comment type="similarity">
    <text evidence="1">Belongs to the GdpP/PdeA phosphodiesterase family.</text>
</comment>
<dbReference type="Gene3D" id="3.30.450.20">
    <property type="entry name" value="PAS domain"/>
    <property type="match status" value="1"/>
</dbReference>
<feature type="binding site" evidence="2">
    <location>
        <position position="507"/>
    </location>
    <ligand>
        <name>Mn(2+)</name>
        <dbReference type="ChEBI" id="CHEBI:29035"/>
        <label>2</label>
    </ligand>
</feature>
<evidence type="ECO:0000259" key="4">
    <source>
        <dbReference type="Pfam" id="PF01368"/>
    </source>
</evidence>
<evidence type="ECO:0000313" key="6">
    <source>
        <dbReference type="EMBL" id="MCC2232593.1"/>
    </source>
</evidence>
<feature type="transmembrane region" description="Helical" evidence="3">
    <location>
        <begin position="17"/>
        <end position="34"/>
    </location>
</feature>
<reference evidence="6" key="1">
    <citation type="submission" date="2021-10" db="EMBL/GenBank/DDBJ databases">
        <title>Anaerobic single-cell dispensing facilitates the cultivation of human gut bacteria.</title>
        <authorList>
            <person name="Afrizal A."/>
        </authorList>
    </citation>
    <scope>NUCLEOTIDE SEQUENCE</scope>
    <source>
        <strain evidence="6">CLA-AA-H215</strain>
    </source>
</reference>
<dbReference type="Proteomes" id="UP001198182">
    <property type="component" value="Unassembled WGS sequence"/>
</dbReference>
<keyword evidence="1 3" id="KW-0472">Membrane</keyword>
<dbReference type="Gene3D" id="3.10.310.30">
    <property type="match status" value="1"/>
</dbReference>
<feature type="binding site" evidence="2">
    <location>
        <position position="428"/>
    </location>
    <ligand>
        <name>Mn(2+)</name>
        <dbReference type="ChEBI" id="CHEBI:29035"/>
        <label>2</label>
    </ligand>
</feature>
<dbReference type="AlphaFoldDB" id="A0AAE3EDN2"/>
<keyword evidence="2" id="KW-0464">Manganese</keyword>
<feature type="domain" description="DDH" evidence="4">
    <location>
        <begin position="348"/>
        <end position="504"/>
    </location>
</feature>
<evidence type="ECO:0000259" key="5">
    <source>
        <dbReference type="Pfam" id="PF02272"/>
    </source>
</evidence>
<dbReference type="PANTHER" id="PTHR47618">
    <property type="entry name" value="BIFUNCTIONAL OLIGORIBONUCLEASE AND PAP PHOSPHATASE NRNA"/>
    <property type="match status" value="1"/>
</dbReference>
<comment type="subcellular location">
    <subcellularLocation>
        <location evidence="1">Cell membrane</location>
    </subcellularLocation>
</comment>
<protein>
    <recommendedName>
        <fullName evidence="1">Cyclic-di-AMP phosphodiesterase</fullName>
        <ecNumber evidence="1">3.1.4.-</ecNumber>
    </recommendedName>
</protein>
<keyword evidence="7" id="KW-1185">Reference proteome</keyword>
<dbReference type="EC" id="3.1.4.-" evidence="1"/>
<organism evidence="6 7">
    <name type="scientific">Hominifimenecus microfluidus</name>
    <dbReference type="NCBI Taxonomy" id="2885348"/>
    <lineage>
        <taxon>Bacteria</taxon>
        <taxon>Bacillati</taxon>
        <taxon>Bacillota</taxon>
        <taxon>Clostridia</taxon>
        <taxon>Lachnospirales</taxon>
        <taxon>Lachnospiraceae</taxon>
        <taxon>Hominifimenecus</taxon>
    </lineage>
</organism>
<feature type="binding site" evidence="2">
    <location>
        <position position="428"/>
    </location>
    <ligand>
        <name>Mn(2+)</name>
        <dbReference type="ChEBI" id="CHEBI:29035"/>
        <label>1</label>
    </ligand>
</feature>
<keyword evidence="2" id="KW-0479">Metal-binding</keyword>
<dbReference type="EMBL" id="JAJEQR010000079">
    <property type="protein sequence ID" value="MCC2232593.1"/>
    <property type="molecule type" value="Genomic_DNA"/>
</dbReference>
<keyword evidence="3" id="KW-0812">Transmembrane</keyword>
<accession>A0AAE3EDN2</accession>
<evidence type="ECO:0000256" key="1">
    <source>
        <dbReference type="PIRNR" id="PIRNR026583"/>
    </source>
</evidence>
<evidence type="ECO:0000256" key="2">
    <source>
        <dbReference type="PIRSR" id="PIRSR026583-50"/>
    </source>
</evidence>
<dbReference type="GO" id="GO:0016787">
    <property type="term" value="F:hydrolase activity"/>
    <property type="evidence" value="ECO:0007669"/>
    <property type="project" value="UniProtKB-UniRule"/>
</dbReference>
<keyword evidence="1" id="KW-1003">Cell membrane</keyword>
<comment type="caution">
    <text evidence="6">The sequence shown here is derived from an EMBL/GenBank/DDBJ whole genome shotgun (WGS) entry which is preliminary data.</text>
</comment>
<dbReference type="GO" id="GO:0005886">
    <property type="term" value="C:plasma membrane"/>
    <property type="evidence" value="ECO:0007669"/>
    <property type="project" value="UniProtKB-SubCell"/>
</dbReference>
<feature type="binding site" evidence="2">
    <location>
        <position position="360"/>
    </location>
    <ligand>
        <name>Mn(2+)</name>
        <dbReference type="ChEBI" id="CHEBI:29035"/>
        <label>2</label>
    </ligand>
</feature>
<gene>
    <name evidence="6" type="ORF">LKD81_16625</name>
</gene>
<dbReference type="SUPFAM" id="SSF64182">
    <property type="entry name" value="DHH phosphoesterases"/>
    <property type="match status" value="1"/>
</dbReference>
<dbReference type="FunFam" id="3.90.1640.10:FF:000002">
    <property type="entry name" value="Cyclic-di-AMP phosphodiesterase"/>
    <property type="match status" value="1"/>
</dbReference>
<dbReference type="InterPro" id="IPR001667">
    <property type="entry name" value="DDH_dom"/>
</dbReference>
<keyword evidence="3" id="KW-1133">Transmembrane helix</keyword>
<evidence type="ECO:0000313" key="7">
    <source>
        <dbReference type="Proteomes" id="UP001198182"/>
    </source>
</evidence>
<feature type="domain" description="DHHA1" evidence="5">
    <location>
        <begin position="582"/>
        <end position="656"/>
    </location>
</feature>
<dbReference type="PIRSF" id="PIRSF026583">
    <property type="entry name" value="YybT"/>
    <property type="match status" value="1"/>
</dbReference>
<dbReference type="Pfam" id="PF01368">
    <property type="entry name" value="DHH"/>
    <property type="match status" value="1"/>
</dbReference>
<dbReference type="InterPro" id="IPR014528">
    <property type="entry name" value="GdpP/PdeA"/>
</dbReference>
<feature type="binding site" evidence="2">
    <location>
        <position position="452"/>
    </location>
    <ligand>
        <name>Mn(2+)</name>
        <dbReference type="ChEBI" id="CHEBI:29035"/>
        <label>2</label>
    </ligand>
</feature>
<proteinExistence type="inferred from homology"/>
<dbReference type="PANTHER" id="PTHR47618:SF2">
    <property type="entry name" value="CYCLIC-DI-AMP PHOSPHODIESTERASE GDPP"/>
    <property type="match status" value="1"/>
</dbReference>
<dbReference type="Pfam" id="PF02272">
    <property type="entry name" value="DHHA1"/>
    <property type="match status" value="1"/>
</dbReference>
<dbReference type="Gene3D" id="3.90.1640.10">
    <property type="entry name" value="inorganic pyrophosphatase (n-terminal core)"/>
    <property type="match status" value="1"/>
</dbReference>
<dbReference type="GO" id="GO:0003676">
    <property type="term" value="F:nucleic acid binding"/>
    <property type="evidence" value="ECO:0007669"/>
    <property type="project" value="UniProtKB-UniRule"/>
</dbReference>
<feature type="transmembrane region" description="Helical" evidence="3">
    <location>
        <begin position="41"/>
        <end position="61"/>
    </location>
</feature>
<evidence type="ECO:0000256" key="3">
    <source>
        <dbReference type="SAM" id="Phobius"/>
    </source>
</evidence>